<name>A0AAD7F819_9AGAR</name>
<reference evidence="1" key="1">
    <citation type="submission" date="2023-03" db="EMBL/GenBank/DDBJ databases">
        <title>Massive genome expansion in bonnet fungi (Mycena s.s.) driven by repeated elements and novel gene families across ecological guilds.</title>
        <authorList>
            <consortium name="Lawrence Berkeley National Laboratory"/>
            <person name="Harder C.B."/>
            <person name="Miyauchi S."/>
            <person name="Viragh M."/>
            <person name="Kuo A."/>
            <person name="Thoen E."/>
            <person name="Andreopoulos B."/>
            <person name="Lu D."/>
            <person name="Skrede I."/>
            <person name="Drula E."/>
            <person name="Henrissat B."/>
            <person name="Morin E."/>
            <person name="Kohler A."/>
            <person name="Barry K."/>
            <person name="LaButti K."/>
            <person name="Morin E."/>
            <person name="Salamov A."/>
            <person name="Lipzen A."/>
            <person name="Mereny Z."/>
            <person name="Hegedus B."/>
            <person name="Baldrian P."/>
            <person name="Stursova M."/>
            <person name="Weitz H."/>
            <person name="Taylor A."/>
            <person name="Grigoriev I.V."/>
            <person name="Nagy L.G."/>
            <person name="Martin F."/>
            <person name="Kauserud H."/>
        </authorList>
    </citation>
    <scope>NUCLEOTIDE SEQUENCE</scope>
    <source>
        <strain evidence="1">9284</strain>
    </source>
</reference>
<sequence>MSSLVPFSAEGISTSGLVLVIKYIPVSPAPTPIVMPRIKAILFDFMGTCLDWHSSIVSALPASLSDDSRSRFALEWRQTYFDYNAARLAAGPAH</sequence>
<dbReference type="Proteomes" id="UP001221142">
    <property type="component" value="Unassembled WGS sequence"/>
</dbReference>
<dbReference type="InterPro" id="IPR036412">
    <property type="entry name" value="HAD-like_sf"/>
</dbReference>
<dbReference type="InterPro" id="IPR023198">
    <property type="entry name" value="PGP-like_dom2"/>
</dbReference>
<protein>
    <submittedName>
        <fullName evidence="1">Uncharacterized protein</fullName>
    </submittedName>
</protein>
<gene>
    <name evidence="1" type="ORF">FB45DRAFT_1044208</name>
</gene>
<evidence type="ECO:0000313" key="1">
    <source>
        <dbReference type="EMBL" id="KAJ7604084.1"/>
    </source>
</evidence>
<evidence type="ECO:0000313" key="2">
    <source>
        <dbReference type="Proteomes" id="UP001221142"/>
    </source>
</evidence>
<keyword evidence="2" id="KW-1185">Reference proteome</keyword>
<dbReference type="Gene3D" id="3.40.50.1000">
    <property type="entry name" value="HAD superfamily/HAD-like"/>
    <property type="match status" value="1"/>
</dbReference>
<proteinExistence type="predicted"/>
<dbReference type="EMBL" id="JARKIF010000116">
    <property type="protein sequence ID" value="KAJ7604084.1"/>
    <property type="molecule type" value="Genomic_DNA"/>
</dbReference>
<dbReference type="SUPFAM" id="SSF56784">
    <property type="entry name" value="HAD-like"/>
    <property type="match status" value="1"/>
</dbReference>
<comment type="caution">
    <text evidence="1">The sequence shown here is derived from an EMBL/GenBank/DDBJ whole genome shotgun (WGS) entry which is preliminary data.</text>
</comment>
<dbReference type="Gene3D" id="1.10.150.240">
    <property type="entry name" value="Putative phosphatase, domain 2"/>
    <property type="match status" value="1"/>
</dbReference>
<accession>A0AAD7F819</accession>
<organism evidence="1 2">
    <name type="scientific">Roridomyces roridus</name>
    <dbReference type="NCBI Taxonomy" id="1738132"/>
    <lineage>
        <taxon>Eukaryota</taxon>
        <taxon>Fungi</taxon>
        <taxon>Dikarya</taxon>
        <taxon>Basidiomycota</taxon>
        <taxon>Agaricomycotina</taxon>
        <taxon>Agaricomycetes</taxon>
        <taxon>Agaricomycetidae</taxon>
        <taxon>Agaricales</taxon>
        <taxon>Marasmiineae</taxon>
        <taxon>Mycenaceae</taxon>
        <taxon>Roridomyces</taxon>
    </lineage>
</organism>
<dbReference type="InterPro" id="IPR023214">
    <property type="entry name" value="HAD_sf"/>
</dbReference>
<dbReference type="AlphaFoldDB" id="A0AAD7F819"/>